<dbReference type="AlphaFoldDB" id="A0A915B5K6"/>
<proteinExistence type="predicted"/>
<sequence length="430" mass="48855">MKTNINGEKGMLQFITENDGRSRLIIVPWLECIEQLCAAAEKANEASIYQTVAEAPDSFLIVIEGKALEAVGGFTVASDNYEAVKTTLQQRFGRSELLLKSLYAELHDAATPTKDFEGCVVSVERILQQLEQQGENINNSQTELCIEKRLPRWALLELEQAKEADAAWSVRKLRDKLQANSAHQGEYASGDYRETDYHLRRKTTEIREEMQDNIYVDNVFLTAHEIPAAIEKGQEAERVFEEADMNLRESRSNNRESRTLRELVLMSKSRVAPIRGITIPRLELMAALIGSRLLNFVKGQLKRTGPTFLWSDSQATLHWIATATTVDRFVGNRLAEIRRSRYVDSGNNPADLATRGLTIAELRQCSQWPVDFLRPQAIIAAQGPSPEHDKGLQHTADRRDKLLGPWKATISSLERFWKNWTHDYLMSLMR</sequence>
<keyword evidence="1" id="KW-1185">Reference proteome</keyword>
<evidence type="ECO:0000313" key="2">
    <source>
        <dbReference type="WBParaSite" id="PgR027_g142_t01"/>
    </source>
</evidence>
<dbReference type="InterPro" id="IPR008042">
    <property type="entry name" value="Retrotrans_Pao"/>
</dbReference>
<protein>
    <submittedName>
        <fullName evidence="2">DUF5641 domain-containing protein</fullName>
    </submittedName>
</protein>
<accession>A0A915B5K6</accession>
<reference evidence="2" key="1">
    <citation type="submission" date="2022-11" db="UniProtKB">
        <authorList>
            <consortium name="WormBaseParasite"/>
        </authorList>
    </citation>
    <scope>IDENTIFICATION</scope>
</reference>
<dbReference type="WBParaSite" id="PgR027_g142_t01">
    <property type="protein sequence ID" value="PgR027_g142_t01"/>
    <property type="gene ID" value="PgR027_g142"/>
</dbReference>
<organism evidence="1 2">
    <name type="scientific">Parascaris univalens</name>
    <name type="common">Nematode worm</name>
    <dbReference type="NCBI Taxonomy" id="6257"/>
    <lineage>
        <taxon>Eukaryota</taxon>
        <taxon>Metazoa</taxon>
        <taxon>Ecdysozoa</taxon>
        <taxon>Nematoda</taxon>
        <taxon>Chromadorea</taxon>
        <taxon>Rhabditida</taxon>
        <taxon>Spirurina</taxon>
        <taxon>Ascaridomorpha</taxon>
        <taxon>Ascaridoidea</taxon>
        <taxon>Ascarididae</taxon>
        <taxon>Parascaris</taxon>
    </lineage>
</organism>
<dbReference type="Proteomes" id="UP000887569">
    <property type="component" value="Unplaced"/>
</dbReference>
<name>A0A915B5K6_PARUN</name>
<dbReference type="Pfam" id="PF03564">
    <property type="entry name" value="DUF1759"/>
    <property type="match status" value="1"/>
</dbReference>
<evidence type="ECO:0000313" key="1">
    <source>
        <dbReference type="Proteomes" id="UP000887569"/>
    </source>
</evidence>
<dbReference type="InterPro" id="IPR005312">
    <property type="entry name" value="DUF1759"/>
</dbReference>
<dbReference type="PANTHER" id="PTHR47331:SF1">
    <property type="entry name" value="GAG-LIKE PROTEIN"/>
    <property type="match status" value="1"/>
</dbReference>
<dbReference type="PANTHER" id="PTHR47331">
    <property type="entry name" value="PHD-TYPE DOMAIN-CONTAINING PROTEIN"/>
    <property type="match status" value="1"/>
</dbReference>
<dbReference type="Pfam" id="PF05380">
    <property type="entry name" value="Peptidase_A17"/>
    <property type="match status" value="1"/>
</dbReference>